<accession>A0A9X1XP29</accession>
<evidence type="ECO:0000313" key="3">
    <source>
        <dbReference type="Proteomes" id="UP001139260"/>
    </source>
</evidence>
<comment type="caution">
    <text evidence="2">The sequence shown here is derived from an EMBL/GenBank/DDBJ whole genome shotgun (WGS) entry which is preliminary data.</text>
</comment>
<gene>
    <name evidence="2" type="ORF">MW871_02395</name>
</gene>
<proteinExistence type="predicted"/>
<dbReference type="Pfam" id="PF02810">
    <property type="entry name" value="SEC-C"/>
    <property type="match status" value="1"/>
</dbReference>
<dbReference type="AlphaFoldDB" id="A0A9X1XP29"/>
<evidence type="ECO:0000313" key="2">
    <source>
        <dbReference type="EMBL" id="MCK8140734.1"/>
    </source>
</evidence>
<organism evidence="2 3">
    <name type="scientific">Flavobacterium pygoscelis</name>
    <dbReference type="NCBI Taxonomy" id="2893176"/>
    <lineage>
        <taxon>Bacteria</taxon>
        <taxon>Pseudomonadati</taxon>
        <taxon>Bacteroidota</taxon>
        <taxon>Flavobacteriia</taxon>
        <taxon>Flavobacteriales</taxon>
        <taxon>Flavobacteriaceae</taxon>
        <taxon>Flavobacterium</taxon>
    </lineage>
</organism>
<dbReference type="RefSeq" id="WP_248427425.1">
    <property type="nucleotide sequence ID" value="NZ_JALNUB010000002.1"/>
</dbReference>
<dbReference type="EMBL" id="JALNUB010000002">
    <property type="protein sequence ID" value="MCK8140734.1"/>
    <property type="molecule type" value="Genomic_DNA"/>
</dbReference>
<dbReference type="SUPFAM" id="SSF54427">
    <property type="entry name" value="NTF2-like"/>
    <property type="match status" value="1"/>
</dbReference>
<dbReference type="InterPro" id="IPR032710">
    <property type="entry name" value="NTF2-like_dom_sf"/>
</dbReference>
<feature type="domain" description="YchJ-like middle NTF2-like" evidence="1">
    <location>
        <begin position="30"/>
        <end position="123"/>
    </location>
</feature>
<sequence>MNLVLCYCGSSKKFEDCCEPIIHGITKAKTAAELMRSRYVAYVIHDANYLMLTTHISQRAFYTKSEILHWATTNKWLKLEIIKSTEKTVEFKAYFLDSHLKKQTHHELSTFIYEDEKWFYKDGIFF</sequence>
<name>A0A9X1XP29_9FLAO</name>
<protein>
    <recommendedName>
        <fullName evidence="1">YchJ-like middle NTF2-like domain-containing protein</fullName>
    </recommendedName>
</protein>
<evidence type="ECO:0000259" key="1">
    <source>
        <dbReference type="Pfam" id="PF17775"/>
    </source>
</evidence>
<dbReference type="Proteomes" id="UP001139260">
    <property type="component" value="Unassembled WGS sequence"/>
</dbReference>
<dbReference type="InterPro" id="IPR004027">
    <property type="entry name" value="SEC_C_motif"/>
</dbReference>
<dbReference type="Pfam" id="PF17775">
    <property type="entry name" value="YchJ_M-like"/>
    <property type="match status" value="1"/>
</dbReference>
<dbReference type="PANTHER" id="PTHR33747:SF1">
    <property type="entry name" value="ADENYLATE CYCLASE-ASSOCIATED CAP C-TERMINAL DOMAIN-CONTAINING PROTEIN"/>
    <property type="match status" value="1"/>
</dbReference>
<dbReference type="Gene3D" id="3.10.450.50">
    <property type="match status" value="1"/>
</dbReference>
<keyword evidence="3" id="KW-1185">Reference proteome</keyword>
<reference evidence="2" key="1">
    <citation type="submission" date="2022-04" db="EMBL/GenBank/DDBJ databases">
        <title>Flavobacterium pygoscelis sp. nov. isolated from Chinstrap chick (Pygoscelis antarcticus).</title>
        <authorList>
            <person name="Irgang R."/>
            <person name="Poblete-Morales M."/>
            <person name="Avendano-Herrera R."/>
        </authorList>
    </citation>
    <scope>NUCLEOTIDE SEQUENCE</scope>
    <source>
        <strain evidence="2">I-SCBP12n</strain>
    </source>
</reference>
<dbReference type="InterPro" id="IPR048469">
    <property type="entry name" value="YchJ-like_M"/>
</dbReference>
<dbReference type="PANTHER" id="PTHR33747">
    <property type="entry name" value="UPF0225 PROTEIN SCO1677"/>
    <property type="match status" value="1"/>
</dbReference>